<sequence length="142" mass="16056">MLNEPVLIDTGPLISIYSSDDLHHSACIDQLGKLPVGKTYTCWPVVTEAAYMLRHHPAQRDDLLQSIIDGDLLLLSLRDGDLKEVRDIFQTYRDQQLDLADAALLHLANREGISAVFTLDRRHFSVFRRQSGQPLHLLPDSL</sequence>
<dbReference type="Gene3D" id="3.40.50.1010">
    <property type="entry name" value="5'-nuclease"/>
    <property type="match status" value="1"/>
</dbReference>
<dbReference type="InterPro" id="IPR029060">
    <property type="entry name" value="PIN-like_dom_sf"/>
</dbReference>
<evidence type="ECO:0000313" key="2">
    <source>
        <dbReference type="EMBL" id="QEG37466.1"/>
    </source>
</evidence>
<dbReference type="RefSeq" id="WP_148075704.1">
    <property type="nucleotide sequence ID" value="NZ_CP042913.1"/>
</dbReference>
<gene>
    <name evidence="2" type="ORF">Pr1d_48120</name>
</gene>
<dbReference type="OrthoDB" id="285623at2"/>
<dbReference type="EMBL" id="CP042913">
    <property type="protein sequence ID" value="QEG37466.1"/>
    <property type="molecule type" value="Genomic_DNA"/>
</dbReference>
<dbReference type="EC" id="3.1.-.-" evidence="2"/>
<dbReference type="SUPFAM" id="SSF88723">
    <property type="entry name" value="PIN domain-like"/>
    <property type="match status" value="1"/>
</dbReference>
<keyword evidence="3" id="KW-1185">Reference proteome</keyword>
<name>A0A5B9QK83_9BACT</name>
<feature type="domain" description="PIN" evidence="1">
    <location>
        <begin position="6"/>
        <end position="124"/>
    </location>
</feature>
<dbReference type="InterPro" id="IPR002716">
    <property type="entry name" value="PIN_dom"/>
</dbReference>
<protein>
    <submittedName>
        <fullName evidence="2">Ribonuclease VapC26</fullName>
        <ecNumber evidence="2">3.1.-.-</ecNumber>
    </submittedName>
</protein>
<dbReference type="Proteomes" id="UP000323917">
    <property type="component" value="Chromosome"/>
</dbReference>
<dbReference type="KEGG" id="bgok:Pr1d_48120"/>
<dbReference type="GO" id="GO:0016787">
    <property type="term" value="F:hydrolase activity"/>
    <property type="evidence" value="ECO:0007669"/>
    <property type="project" value="UniProtKB-KW"/>
</dbReference>
<evidence type="ECO:0000313" key="3">
    <source>
        <dbReference type="Proteomes" id="UP000323917"/>
    </source>
</evidence>
<organism evidence="2 3">
    <name type="scientific">Bythopirellula goksoeyrii</name>
    <dbReference type="NCBI Taxonomy" id="1400387"/>
    <lineage>
        <taxon>Bacteria</taxon>
        <taxon>Pseudomonadati</taxon>
        <taxon>Planctomycetota</taxon>
        <taxon>Planctomycetia</taxon>
        <taxon>Pirellulales</taxon>
        <taxon>Lacipirellulaceae</taxon>
        <taxon>Bythopirellula</taxon>
    </lineage>
</organism>
<accession>A0A5B9QK83</accession>
<keyword evidence="2" id="KW-0378">Hydrolase</keyword>
<reference evidence="2 3" key="1">
    <citation type="submission" date="2019-08" db="EMBL/GenBank/DDBJ databases">
        <title>Deep-cultivation of Planctomycetes and their phenomic and genomic characterization uncovers novel biology.</title>
        <authorList>
            <person name="Wiegand S."/>
            <person name="Jogler M."/>
            <person name="Boedeker C."/>
            <person name="Pinto D."/>
            <person name="Vollmers J."/>
            <person name="Rivas-Marin E."/>
            <person name="Kohn T."/>
            <person name="Peeters S.H."/>
            <person name="Heuer A."/>
            <person name="Rast P."/>
            <person name="Oberbeckmann S."/>
            <person name="Bunk B."/>
            <person name="Jeske O."/>
            <person name="Meyerdierks A."/>
            <person name="Storesund J.E."/>
            <person name="Kallscheuer N."/>
            <person name="Luecker S."/>
            <person name="Lage O.M."/>
            <person name="Pohl T."/>
            <person name="Merkel B.J."/>
            <person name="Hornburger P."/>
            <person name="Mueller R.-W."/>
            <person name="Bruemmer F."/>
            <person name="Labrenz M."/>
            <person name="Spormann A.M."/>
            <person name="Op den Camp H."/>
            <person name="Overmann J."/>
            <person name="Amann R."/>
            <person name="Jetten M.S.M."/>
            <person name="Mascher T."/>
            <person name="Medema M.H."/>
            <person name="Devos D.P."/>
            <person name="Kaster A.-K."/>
            <person name="Ovreas L."/>
            <person name="Rohde M."/>
            <person name="Galperin M.Y."/>
            <person name="Jogler C."/>
        </authorList>
    </citation>
    <scope>NUCLEOTIDE SEQUENCE [LARGE SCALE GENOMIC DNA]</scope>
    <source>
        <strain evidence="2 3">Pr1d</strain>
    </source>
</reference>
<dbReference type="Pfam" id="PF01850">
    <property type="entry name" value="PIN"/>
    <property type="match status" value="1"/>
</dbReference>
<evidence type="ECO:0000259" key="1">
    <source>
        <dbReference type="Pfam" id="PF01850"/>
    </source>
</evidence>
<dbReference type="AlphaFoldDB" id="A0A5B9QK83"/>
<proteinExistence type="predicted"/>